<evidence type="ECO:0000256" key="7">
    <source>
        <dbReference type="SAM" id="MobiDB-lite"/>
    </source>
</evidence>
<dbReference type="InterPro" id="IPR029058">
    <property type="entry name" value="AB_hydrolase_fold"/>
</dbReference>
<evidence type="ECO:0000256" key="6">
    <source>
        <dbReference type="ARBA" id="ARBA00023180"/>
    </source>
</evidence>
<feature type="region of interest" description="Disordered" evidence="7">
    <location>
        <begin position="211"/>
        <end position="241"/>
    </location>
</feature>
<comment type="similarity">
    <text evidence="1">Belongs to the peptidase S10 family.</text>
</comment>
<evidence type="ECO:0000256" key="3">
    <source>
        <dbReference type="ARBA" id="ARBA00022670"/>
    </source>
</evidence>
<dbReference type="InterPro" id="IPR001563">
    <property type="entry name" value="Peptidase_S10"/>
</dbReference>
<dbReference type="AlphaFoldDB" id="A0A553I323"/>
<gene>
    <name evidence="9" type="ORF">FHL15_004377</name>
</gene>
<sequence>MKIWQLGVGGISNVVSDPQAGPQRLDALIRVSDKEHDENLRAGIRFPWVKNTRLDANRCIEKMSTRLVRAIGLTAGLLAPTVVAQFPPTPEGVTTIESKFDNGVTISYKEPGICETTEGVKSYAGYVHIPTGTLDDLGQPQDYPINTFFWFFEARKDPANAPLSIWLNGGPGSSSLLGLFSENGPCYVNPDSNSTRLSEWSWNNEVTGEAVPLNSSDPIPEQNSTRLVGTYPSGNRNSTAQGSRNAAITMWHFAQTWFQEFPAYHPNDSRISLATESYGGRYGPAFFSYFEEQNLKIENGTLNGTSGESYVLNLDTLILINSCIDRQVMYPTYPHMAYNNTYGIQVVNETIYLSMIDAWERKGGCRDQIAECISVAEVSDPDDLGTNTTVNKICMDAETFCANEVRGPYLEYSNNNYYDLATQNPDPFPNSFYYLYLNQPHVQAALGVPLNYTSSSEAVSDAFRGIGDYPRPGWVDDLSFLLENGIKVHLMYGDRDYACHWMGGEAVSLAINYTNTEKFHAAGYTDIVVNDTYVGGQVRQYGNLSFSRVYEAGHEIPSYQPETAYKMFHRALTNKDIATGTVDTAANPDYATNGTADTWAIKSKDPEDPVHFCYLWDAQTTCSQDQINSILNGSAVIVSGILQDANSTKLFPELFNSTGDGNGSGSPTSTGSGPSPTQSGSGSSPTETHGSAASSLFATGAPGIGLWAVLATFWYSVLV</sequence>
<dbReference type="OrthoDB" id="443318at2759"/>
<keyword evidence="10" id="KW-1185">Reference proteome</keyword>
<feature type="region of interest" description="Disordered" evidence="7">
    <location>
        <begin position="653"/>
        <end position="691"/>
    </location>
</feature>
<keyword evidence="5" id="KW-0378">Hydrolase</keyword>
<feature type="compositionally biased region" description="Polar residues" evidence="7">
    <location>
        <begin position="213"/>
        <end position="241"/>
    </location>
</feature>
<feature type="compositionally biased region" description="Low complexity" evidence="7">
    <location>
        <begin position="665"/>
        <end position="686"/>
    </location>
</feature>
<evidence type="ECO:0000313" key="10">
    <source>
        <dbReference type="Proteomes" id="UP000319160"/>
    </source>
</evidence>
<keyword evidence="6" id="KW-0325">Glycoprotein</keyword>
<evidence type="ECO:0000256" key="4">
    <source>
        <dbReference type="ARBA" id="ARBA00022729"/>
    </source>
</evidence>
<evidence type="ECO:0000256" key="1">
    <source>
        <dbReference type="ARBA" id="ARBA00009431"/>
    </source>
</evidence>
<keyword evidence="4" id="KW-0732">Signal</keyword>
<feature type="transmembrane region" description="Helical" evidence="8">
    <location>
        <begin position="696"/>
        <end position="718"/>
    </location>
</feature>
<dbReference type="SUPFAM" id="SSF53474">
    <property type="entry name" value="alpha/beta-Hydrolases"/>
    <property type="match status" value="1"/>
</dbReference>
<accession>A0A553I323</accession>
<keyword evidence="2" id="KW-0121">Carboxypeptidase</keyword>
<dbReference type="Gene3D" id="3.40.50.1820">
    <property type="entry name" value="alpha/beta hydrolase"/>
    <property type="match status" value="1"/>
</dbReference>
<organism evidence="9 10">
    <name type="scientific">Xylaria flabelliformis</name>
    <dbReference type="NCBI Taxonomy" id="2512241"/>
    <lineage>
        <taxon>Eukaryota</taxon>
        <taxon>Fungi</taxon>
        <taxon>Dikarya</taxon>
        <taxon>Ascomycota</taxon>
        <taxon>Pezizomycotina</taxon>
        <taxon>Sordariomycetes</taxon>
        <taxon>Xylariomycetidae</taxon>
        <taxon>Xylariales</taxon>
        <taxon>Xylariaceae</taxon>
        <taxon>Xylaria</taxon>
    </lineage>
</organism>
<keyword evidence="8" id="KW-0812">Transmembrane</keyword>
<keyword evidence="8" id="KW-0472">Membrane</keyword>
<dbReference type="Proteomes" id="UP000319160">
    <property type="component" value="Unassembled WGS sequence"/>
</dbReference>
<dbReference type="PANTHER" id="PTHR11802:SF189">
    <property type="entry name" value="CARBOXYPEPTIDASE"/>
    <property type="match status" value="1"/>
</dbReference>
<reference evidence="10" key="1">
    <citation type="submission" date="2019-06" db="EMBL/GenBank/DDBJ databases">
        <title>Draft genome sequence of the griseofulvin-producing fungus Xylaria cubensis strain G536.</title>
        <authorList>
            <person name="Mead M.E."/>
            <person name="Raja H.A."/>
            <person name="Steenwyk J.L."/>
            <person name="Knowles S.L."/>
            <person name="Oberlies N.H."/>
            <person name="Rokas A."/>
        </authorList>
    </citation>
    <scope>NUCLEOTIDE SEQUENCE [LARGE SCALE GENOMIC DNA]</scope>
    <source>
        <strain evidence="10">G536</strain>
    </source>
</reference>
<evidence type="ECO:0008006" key="11">
    <source>
        <dbReference type="Google" id="ProtNLM"/>
    </source>
</evidence>
<keyword evidence="8" id="KW-1133">Transmembrane helix</keyword>
<evidence type="ECO:0000256" key="2">
    <source>
        <dbReference type="ARBA" id="ARBA00022645"/>
    </source>
</evidence>
<comment type="caution">
    <text evidence="9">The sequence shown here is derived from an EMBL/GenBank/DDBJ whole genome shotgun (WGS) entry which is preliminary data.</text>
</comment>
<evidence type="ECO:0000256" key="5">
    <source>
        <dbReference type="ARBA" id="ARBA00022801"/>
    </source>
</evidence>
<dbReference type="GO" id="GO:0006508">
    <property type="term" value="P:proteolysis"/>
    <property type="evidence" value="ECO:0007669"/>
    <property type="project" value="UniProtKB-KW"/>
</dbReference>
<protein>
    <recommendedName>
        <fullName evidence="11">Carboxypeptidase</fullName>
    </recommendedName>
</protein>
<keyword evidence="3" id="KW-0645">Protease</keyword>
<dbReference type="Pfam" id="PF00450">
    <property type="entry name" value="Peptidase_S10"/>
    <property type="match status" value="2"/>
</dbReference>
<dbReference type="EMBL" id="VFLP01000020">
    <property type="protein sequence ID" value="TRX94605.1"/>
    <property type="molecule type" value="Genomic_DNA"/>
</dbReference>
<dbReference type="STRING" id="2512241.A0A553I323"/>
<evidence type="ECO:0000313" key="9">
    <source>
        <dbReference type="EMBL" id="TRX94605.1"/>
    </source>
</evidence>
<dbReference type="GO" id="GO:0004185">
    <property type="term" value="F:serine-type carboxypeptidase activity"/>
    <property type="evidence" value="ECO:0007669"/>
    <property type="project" value="InterPro"/>
</dbReference>
<dbReference type="GO" id="GO:0000324">
    <property type="term" value="C:fungal-type vacuole"/>
    <property type="evidence" value="ECO:0007669"/>
    <property type="project" value="TreeGrafter"/>
</dbReference>
<evidence type="ECO:0000256" key="8">
    <source>
        <dbReference type="SAM" id="Phobius"/>
    </source>
</evidence>
<proteinExistence type="inferred from homology"/>
<name>A0A553I323_9PEZI</name>
<dbReference type="PANTHER" id="PTHR11802">
    <property type="entry name" value="SERINE PROTEASE FAMILY S10 SERINE CARBOXYPEPTIDASE"/>
    <property type="match status" value="1"/>
</dbReference>